<evidence type="ECO:0000313" key="5">
    <source>
        <dbReference type="Proteomes" id="UP000008743"/>
    </source>
</evidence>
<accession>A0A0D2X3J9</accession>
<dbReference type="PANTHER" id="PTHR22895">
    <property type="entry name" value="ARMADILLO REPEAT-CONTAINING PROTEIN 6"/>
    <property type="match status" value="1"/>
</dbReference>
<dbReference type="STRING" id="595528.A0A0D2X3J9"/>
<feature type="repeat" description="ARM" evidence="2">
    <location>
        <begin position="107"/>
        <end position="137"/>
    </location>
</feature>
<dbReference type="Proteomes" id="UP000008743">
    <property type="component" value="Unassembled WGS sequence"/>
</dbReference>
<dbReference type="InterPro" id="IPR016024">
    <property type="entry name" value="ARM-type_fold"/>
</dbReference>
<gene>
    <name evidence="4" type="ORF">CAOG_005081</name>
</gene>
<dbReference type="AlphaFoldDB" id="A0A0D2X3J9"/>
<dbReference type="SUPFAM" id="SSF48371">
    <property type="entry name" value="ARM repeat"/>
    <property type="match status" value="1"/>
</dbReference>
<proteinExistence type="predicted"/>
<evidence type="ECO:0000256" key="2">
    <source>
        <dbReference type="PROSITE-ProRule" id="PRU00259"/>
    </source>
</evidence>
<keyword evidence="1" id="KW-0677">Repeat</keyword>
<evidence type="ECO:0000313" key="4">
    <source>
        <dbReference type="EMBL" id="KJE94439.1"/>
    </source>
</evidence>
<dbReference type="InterPro" id="IPR011989">
    <property type="entry name" value="ARM-like"/>
</dbReference>
<dbReference type="InParanoid" id="A0A0D2X3J9"/>
<dbReference type="PhylomeDB" id="A0A0D2X3J9"/>
<dbReference type="PANTHER" id="PTHR22895:SF0">
    <property type="entry name" value="ARMADILLO REPEAT-CONTAINING PROTEIN 6"/>
    <property type="match status" value="1"/>
</dbReference>
<sequence length="457" mass="50001">MDSILRFLALLAQFCFCVYFVFLLLHLARLTCGLMKRCGLNFPPPPPPTQQTADNQRLLMDCGGINLVVQAMRTHASNSLVQAAGCMAIQNATWLVADNRVHLERTGAIPLIFAAMRRFNNDPEVLRWGCGALQNLACADPCSTRLIALGALELVTTVMRDFPRDSQIQGYALGICRNLSYLEGNREVVGASSVVPLALGIVLANPQNTDVAFNVCSFFINMLVGIPVNVQRVLAIPNLLDSLFRIKELFAHLPQLTDKLAQIFDLLGGDRPFIAPALSMPVPSLFELTARVVLHHDLCSALELARARLTPRTTQQQQQQQQQQPQQHADARVSQTATDTLLVSHAATEIPAAPSSMVLSESTNDLMSMQLPSEVVLCLAGAHRCDQCGHRFLPPLNLRAAVKASPPLTRYNGVRRSTSSDWFLLELCSPKCVKAAMLHAAEQKPALVTTTDNSGEH</sequence>
<dbReference type="eggNOG" id="ENOG502S588">
    <property type="taxonomic scope" value="Eukaryota"/>
</dbReference>
<dbReference type="EMBL" id="KE346367">
    <property type="protein sequence ID" value="KJE94439.1"/>
    <property type="molecule type" value="Genomic_DNA"/>
</dbReference>
<feature type="compositionally biased region" description="Low complexity" evidence="3">
    <location>
        <begin position="315"/>
        <end position="327"/>
    </location>
</feature>
<reference evidence="5" key="1">
    <citation type="submission" date="2011-02" db="EMBL/GenBank/DDBJ databases">
        <title>The Genome Sequence of Capsaspora owczarzaki ATCC 30864.</title>
        <authorList>
            <person name="Russ C."/>
            <person name="Cuomo C."/>
            <person name="Burger G."/>
            <person name="Gray M.W."/>
            <person name="Holland P.W.H."/>
            <person name="King N."/>
            <person name="Lang F.B.F."/>
            <person name="Roger A.J."/>
            <person name="Ruiz-Trillo I."/>
            <person name="Young S.K."/>
            <person name="Zeng Q."/>
            <person name="Gargeya S."/>
            <person name="Alvarado L."/>
            <person name="Berlin A."/>
            <person name="Chapman S.B."/>
            <person name="Chen Z."/>
            <person name="Freedman E."/>
            <person name="Gellesch M."/>
            <person name="Goldberg J."/>
            <person name="Griggs A."/>
            <person name="Gujja S."/>
            <person name="Heilman E."/>
            <person name="Heiman D."/>
            <person name="Howarth C."/>
            <person name="Mehta T."/>
            <person name="Neiman D."/>
            <person name="Pearson M."/>
            <person name="Roberts A."/>
            <person name="Saif S."/>
            <person name="Shea T."/>
            <person name="Shenoy N."/>
            <person name="Sisk P."/>
            <person name="Stolte C."/>
            <person name="Sykes S."/>
            <person name="White J."/>
            <person name="Yandava C."/>
            <person name="Haas B."/>
            <person name="Nusbaum C."/>
            <person name="Birren B."/>
        </authorList>
    </citation>
    <scope>NUCLEOTIDE SEQUENCE</scope>
    <source>
        <strain evidence="5">ATCC 30864</strain>
    </source>
</reference>
<dbReference type="PROSITE" id="PS50176">
    <property type="entry name" value="ARM_REPEAT"/>
    <property type="match status" value="1"/>
</dbReference>
<evidence type="ECO:0000256" key="3">
    <source>
        <dbReference type="SAM" id="MobiDB-lite"/>
    </source>
</evidence>
<organism evidence="4 5">
    <name type="scientific">Capsaspora owczarzaki (strain ATCC 30864)</name>
    <dbReference type="NCBI Taxonomy" id="595528"/>
    <lineage>
        <taxon>Eukaryota</taxon>
        <taxon>Filasterea</taxon>
        <taxon>Capsaspora</taxon>
    </lineage>
</organism>
<protein>
    <submittedName>
        <fullName evidence="4">Uncharacterized protein</fullName>
    </submittedName>
</protein>
<evidence type="ECO:0000256" key="1">
    <source>
        <dbReference type="ARBA" id="ARBA00022737"/>
    </source>
</evidence>
<keyword evidence="5" id="KW-1185">Reference proteome</keyword>
<dbReference type="Gene3D" id="1.25.10.10">
    <property type="entry name" value="Leucine-rich Repeat Variant"/>
    <property type="match status" value="1"/>
</dbReference>
<name>A0A0D2X3J9_CAPO3</name>
<feature type="region of interest" description="Disordered" evidence="3">
    <location>
        <begin position="310"/>
        <end position="335"/>
    </location>
</feature>
<dbReference type="InterPro" id="IPR000225">
    <property type="entry name" value="Armadillo"/>
</dbReference>
<dbReference type="OrthoDB" id="15111at2759"/>